<feature type="domain" description="Ketoreductase" evidence="4">
    <location>
        <begin position="7"/>
        <end position="185"/>
    </location>
</feature>
<dbReference type="InterPro" id="IPR002347">
    <property type="entry name" value="SDR_fam"/>
</dbReference>
<gene>
    <name evidence="5" type="ORF">I8J32_017155</name>
</gene>
<evidence type="ECO:0000313" key="5">
    <source>
        <dbReference type="EMBL" id="QSX78350.1"/>
    </source>
</evidence>
<organism evidence="5 6">
    <name type="scientific">Agrilutibacter solisilvae</name>
    <dbReference type="NCBI Taxonomy" id="2763317"/>
    <lineage>
        <taxon>Bacteria</taxon>
        <taxon>Pseudomonadati</taxon>
        <taxon>Pseudomonadota</taxon>
        <taxon>Gammaproteobacteria</taxon>
        <taxon>Lysobacterales</taxon>
        <taxon>Lysobacteraceae</taxon>
        <taxon>Agrilutibacter</taxon>
    </lineage>
</organism>
<dbReference type="PANTHER" id="PTHR44196">
    <property type="entry name" value="DEHYDROGENASE/REDUCTASE SDR FAMILY MEMBER 7B"/>
    <property type="match status" value="1"/>
</dbReference>
<name>A0A974Y0I8_9GAMM</name>
<dbReference type="SUPFAM" id="SSF51735">
    <property type="entry name" value="NAD(P)-binding Rossmann-fold domains"/>
    <property type="match status" value="1"/>
</dbReference>
<dbReference type="Gene3D" id="3.40.50.720">
    <property type="entry name" value="NAD(P)-binding Rossmann-like Domain"/>
    <property type="match status" value="1"/>
</dbReference>
<proteinExistence type="inferred from homology"/>
<dbReference type="PRINTS" id="PR00081">
    <property type="entry name" value="GDHRDH"/>
</dbReference>
<dbReference type="PRINTS" id="PR00080">
    <property type="entry name" value="SDRFAMILY"/>
</dbReference>
<dbReference type="AlphaFoldDB" id="A0A974Y0I8"/>
<dbReference type="PROSITE" id="PS00061">
    <property type="entry name" value="ADH_SHORT"/>
    <property type="match status" value="1"/>
</dbReference>
<dbReference type="Pfam" id="PF00106">
    <property type="entry name" value="adh_short"/>
    <property type="match status" value="1"/>
</dbReference>
<dbReference type="GO" id="GO:0016020">
    <property type="term" value="C:membrane"/>
    <property type="evidence" value="ECO:0007669"/>
    <property type="project" value="TreeGrafter"/>
</dbReference>
<evidence type="ECO:0000259" key="4">
    <source>
        <dbReference type="SMART" id="SM00822"/>
    </source>
</evidence>
<dbReference type="InterPro" id="IPR020904">
    <property type="entry name" value="Sc_DH/Rdtase_CS"/>
</dbReference>
<reference evidence="5 6" key="1">
    <citation type="submission" date="2021-03" db="EMBL/GenBank/DDBJ databases">
        <title>Lysobacter sp. nov. isolated from soil of gangwondo yeongwol, south Korea.</title>
        <authorList>
            <person name="Kim K.R."/>
            <person name="Kim K.H."/>
            <person name="Jeon C.O."/>
        </authorList>
    </citation>
    <scope>NUCLEOTIDE SEQUENCE [LARGE SCALE GENOMIC DNA]</scope>
    <source>
        <strain evidence="5 6">R19</strain>
    </source>
</reference>
<dbReference type="GO" id="GO:0016491">
    <property type="term" value="F:oxidoreductase activity"/>
    <property type="evidence" value="ECO:0007669"/>
    <property type="project" value="UniProtKB-KW"/>
</dbReference>
<evidence type="ECO:0000256" key="3">
    <source>
        <dbReference type="RuleBase" id="RU000363"/>
    </source>
</evidence>
<evidence type="ECO:0000256" key="1">
    <source>
        <dbReference type="ARBA" id="ARBA00006484"/>
    </source>
</evidence>
<evidence type="ECO:0000313" key="6">
    <source>
        <dbReference type="Proteomes" id="UP000639274"/>
    </source>
</evidence>
<keyword evidence="2" id="KW-0560">Oxidoreductase</keyword>
<protein>
    <submittedName>
        <fullName evidence="5">SDR family oxidoreductase</fullName>
    </submittedName>
</protein>
<accession>A0A974Y0I8</accession>
<dbReference type="PANTHER" id="PTHR44196:SF1">
    <property type="entry name" value="DEHYDROGENASE_REDUCTASE SDR FAMILY MEMBER 7B"/>
    <property type="match status" value="1"/>
</dbReference>
<dbReference type="RefSeq" id="WP_200613916.1">
    <property type="nucleotide sequence ID" value="NZ_CP071518.1"/>
</dbReference>
<dbReference type="InterPro" id="IPR057326">
    <property type="entry name" value="KR_dom"/>
</dbReference>
<dbReference type="EMBL" id="CP071518">
    <property type="protein sequence ID" value="QSX78350.1"/>
    <property type="molecule type" value="Genomic_DNA"/>
</dbReference>
<keyword evidence="6" id="KW-1185">Reference proteome</keyword>
<comment type="similarity">
    <text evidence="1 3">Belongs to the short-chain dehydrogenases/reductases (SDR) family.</text>
</comment>
<dbReference type="NCBIfam" id="NF004825">
    <property type="entry name" value="PRK06181.1"/>
    <property type="match status" value="1"/>
</dbReference>
<evidence type="ECO:0000256" key="2">
    <source>
        <dbReference type="ARBA" id="ARBA00023002"/>
    </source>
</evidence>
<dbReference type="KEGG" id="lsf:I8J32_017155"/>
<dbReference type="SMART" id="SM00822">
    <property type="entry name" value="PKS_KR"/>
    <property type="match status" value="1"/>
</dbReference>
<dbReference type="InterPro" id="IPR036291">
    <property type="entry name" value="NAD(P)-bd_dom_sf"/>
</dbReference>
<dbReference type="Proteomes" id="UP000639274">
    <property type="component" value="Chromosome"/>
</dbReference>
<sequence>MTQLAHQIVWITGASSGIGEALAVAASRRGARLVLSARRETELERVRQACARPDQVALLPVDLAALEDADALTRRAAACFGPIDVLVNNAGISQRTALLDTDMASYRRLFEVDLFAPIALTRALAPGWVERGAGHVVVVSSVFGHMAMARRTGYAAAKHALHGFFDSARIELEPRGVRFTLACPGFVRTNISVNALGPGGQPFGRSDHDIDGGMPPAVCAEKIWRAVEADRLEVMIAGIERVPVWIKRYLPLRWYTAFARRLKVN</sequence>